<dbReference type="SUPFAM" id="SSF46689">
    <property type="entry name" value="Homeodomain-like"/>
    <property type="match status" value="1"/>
</dbReference>
<sequence>MSEHTGKKAQNIKIEMIENDNDLGEHGAEPVSESERDELADVQDGDFGSATQPTKRKRPATARPGPAKAAKTPRGNGAGGNGQAWLPHDMLGFFNAIEKHGTNWTAVGKEIGRPRTSCQAKWKQVRRQFEG</sequence>
<dbReference type="EMBL" id="RBNI01001315">
    <property type="protein sequence ID" value="RUP50595.1"/>
    <property type="molecule type" value="Genomic_DNA"/>
</dbReference>
<evidence type="ECO:0000259" key="3">
    <source>
        <dbReference type="PROSITE" id="PS51294"/>
    </source>
</evidence>
<dbReference type="InterPro" id="IPR017930">
    <property type="entry name" value="Myb_dom"/>
</dbReference>
<keyword evidence="5" id="KW-1185">Reference proteome</keyword>
<protein>
    <submittedName>
        <fullName evidence="4">Uncharacterized protein</fullName>
    </submittedName>
</protein>
<dbReference type="AlphaFoldDB" id="A0A433DII3"/>
<dbReference type="CDD" id="cd00167">
    <property type="entry name" value="SANT"/>
    <property type="match status" value="1"/>
</dbReference>
<gene>
    <name evidence="4" type="ORF">BC936DRAFT_138465</name>
</gene>
<feature type="region of interest" description="Disordered" evidence="1">
    <location>
        <begin position="1"/>
        <end position="86"/>
    </location>
</feature>
<dbReference type="PROSITE" id="PS50090">
    <property type="entry name" value="MYB_LIKE"/>
    <property type="match status" value="1"/>
</dbReference>
<evidence type="ECO:0000259" key="2">
    <source>
        <dbReference type="PROSITE" id="PS50090"/>
    </source>
</evidence>
<dbReference type="Proteomes" id="UP000268093">
    <property type="component" value="Unassembled WGS sequence"/>
</dbReference>
<comment type="caution">
    <text evidence="4">The sequence shown here is derived from an EMBL/GenBank/DDBJ whole genome shotgun (WGS) entry which is preliminary data.</text>
</comment>
<dbReference type="PROSITE" id="PS51294">
    <property type="entry name" value="HTH_MYB"/>
    <property type="match status" value="1"/>
</dbReference>
<dbReference type="InterPro" id="IPR001005">
    <property type="entry name" value="SANT/Myb"/>
</dbReference>
<feature type="domain" description="HTH myb-type" evidence="3">
    <location>
        <begin position="93"/>
        <end position="130"/>
    </location>
</feature>
<name>A0A433DII3_9FUNG</name>
<dbReference type="Pfam" id="PF00249">
    <property type="entry name" value="Myb_DNA-binding"/>
    <property type="match status" value="1"/>
</dbReference>
<dbReference type="SMART" id="SM00717">
    <property type="entry name" value="SANT"/>
    <property type="match status" value="1"/>
</dbReference>
<evidence type="ECO:0000313" key="4">
    <source>
        <dbReference type="EMBL" id="RUP50595.1"/>
    </source>
</evidence>
<feature type="compositionally biased region" description="Basic and acidic residues" evidence="1">
    <location>
        <begin position="23"/>
        <end position="39"/>
    </location>
</feature>
<reference evidence="4 5" key="1">
    <citation type="journal article" date="2018" name="New Phytol.">
        <title>Phylogenomics of Endogonaceae and evolution of mycorrhizas within Mucoromycota.</title>
        <authorList>
            <person name="Chang Y."/>
            <person name="Desiro A."/>
            <person name="Na H."/>
            <person name="Sandor L."/>
            <person name="Lipzen A."/>
            <person name="Clum A."/>
            <person name="Barry K."/>
            <person name="Grigoriev I.V."/>
            <person name="Martin F.M."/>
            <person name="Stajich J.E."/>
            <person name="Smith M.E."/>
            <person name="Bonito G."/>
            <person name="Spatafora J.W."/>
        </authorList>
    </citation>
    <scope>NUCLEOTIDE SEQUENCE [LARGE SCALE GENOMIC DNA]</scope>
    <source>
        <strain evidence="4 5">GMNB39</strain>
    </source>
</reference>
<evidence type="ECO:0000313" key="5">
    <source>
        <dbReference type="Proteomes" id="UP000268093"/>
    </source>
</evidence>
<evidence type="ECO:0000256" key="1">
    <source>
        <dbReference type="SAM" id="MobiDB-lite"/>
    </source>
</evidence>
<proteinExistence type="predicted"/>
<accession>A0A433DII3</accession>
<dbReference type="Gene3D" id="1.10.10.60">
    <property type="entry name" value="Homeodomain-like"/>
    <property type="match status" value="1"/>
</dbReference>
<organism evidence="4 5">
    <name type="scientific">Jimgerdemannia flammicorona</name>
    <dbReference type="NCBI Taxonomy" id="994334"/>
    <lineage>
        <taxon>Eukaryota</taxon>
        <taxon>Fungi</taxon>
        <taxon>Fungi incertae sedis</taxon>
        <taxon>Mucoromycota</taxon>
        <taxon>Mucoromycotina</taxon>
        <taxon>Endogonomycetes</taxon>
        <taxon>Endogonales</taxon>
        <taxon>Endogonaceae</taxon>
        <taxon>Jimgerdemannia</taxon>
    </lineage>
</organism>
<dbReference type="InterPro" id="IPR009057">
    <property type="entry name" value="Homeodomain-like_sf"/>
</dbReference>
<feature type="domain" description="Myb-like" evidence="2">
    <location>
        <begin position="85"/>
        <end position="126"/>
    </location>
</feature>